<dbReference type="GO" id="GO:0051321">
    <property type="term" value="P:meiotic cell cycle"/>
    <property type="evidence" value="ECO:0007669"/>
    <property type="project" value="TreeGrafter"/>
</dbReference>
<evidence type="ECO:0000256" key="1">
    <source>
        <dbReference type="ARBA" id="ARBA00010337"/>
    </source>
</evidence>
<accession>A0A2C5X2X8</accession>
<evidence type="ECO:0000259" key="6">
    <source>
        <dbReference type="Pfam" id="PF04130"/>
    </source>
</evidence>
<keyword evidence="3 5" id="KW-0493">Microtubule</keyword>
<dbReference type="InterPro" id="IPR040457">
    <property type="entry name" value="GCP_C"/>
</dbReference>
<dbReference type="Pfam" id="PF04130">
    <property type="entry name" value="GCP_C_terminal"/>
    <property type="match status" value="1"/>
</dbReference>
<dbReference type="GO" id="GO:0043015">
    <property type="term" value="F:gamma-tubulin binding"/>
    <property type="evidence" value="ECO:0007669"/>
    <property type="project" value="InterPro"/>
</dbReference>
<evidence type="ECO:0000256" key="5">
    <source>
        <dbReference type="RuleBase" id="RU363050"/>
    </source>
</evidence>
<dbReference type="STRING" id="1035309.A0A2C5X2X8"/>
<dbReference type="Proteomes" id="UP000222788">
    <property type="component" value="Unassembled WGS sequence"/>
</dbReference>
<keyword evidence="2 5" id="KW-0963">Cytoplasm</keyword>
<name>A0A2C5X2X8_9PEZI</name>
<sequence length="1080" mass="120115">MLGSQQTSQLTYPAPPFLAFFAYLDDMTQAFNFKPSATSSPADVFAVPDLWRSSKWLFSDSEDNINRLNTLYFGENISGKIASYILSLKFSKPNLILEPLIKRPIIDTSVPCSPFFKLPQINPGVIIETPPLLHLNSADASGLADKAPATSDSSTPPTAEAVDSAFTADDDIWLAASQPASKRPEYQSWAAFTSLEDDPCAPEALLITEAPSEVYDAVLAEAASDQAPERVADTSIYMSCLLSALLGRESLFFVWNDDKTAIISTIKNLRVSGYSRHVLGRLESLCLNCGILFHRLKSFVQSTYSKTSSRCRVALGSAIDTVLSVVESDIALYKQPQSLLQLLVLVNKVHLVFAQFYELVSRLAAKHPDEVILQTVFQHAQVSEYNPAPLHDAMRVLLQRVSQPWIDFIEEWVGLKHEDGMPMSKDDVGASKHFVKVESEIFVDDFGEEVEEIDFRLDRAKMPDFVPKDMADSIFEAGKNIRFIRSEHSEHPLANLATVSKSNPPESVWRYDWDAILDLEKRALEYEASLINAINEARTQQRKAPASYTALNDGHGLLGSLALSSSLGATAPDLAFANSTWGLQIYGFDETDISSHLQVSMNELGEPLPEVIQRDALADAIRDCLQGHQQEESRPQASSNQLQSTIKERIPSNNAHLVSPHWSLLPLLSFNPLTSAHGKVVNRESLKLLFSHHDLLGHLRLQKDFYLFGNGRFASRLTQALFDPQLETAERTAGVAAQGGIMGLRLTSRDKWPPASSELRLALMGILAESYASESSVSLGSTSTSAHNANISGNLPGDLSFAVRTMSEADIQKCMNPDALEAMDFLRLSYKAPQALAPIFTPLIMMQYDRIFKQMLRVARLLYVVDSLSREAISLRSLRPQATVALRFCYEAHHFVYTVANHFVDCGITLPWRAFETWLASVQLDLTTQSKSPSASSPPFAPHSHLRTHSPERLRVCHSMILDRMLISLFLRKRQQPVSQLLNDIFGLVLQFDKLARVSSVHDNEDQMTTLYAAFRAKIELFISVCRGLTEKSDITVRYESREKADEVRAELGEALDGNTVAMLLMKLDIAGFYLKGQDF</sequence>
<dbReference type="AlphaFoldDB" id="A0A2C5X2X8"/>
<reference evidence="8 9" key="2">
    <citation type="journal article" date="2013" name="IMA Fungus">
        <title>IMA Genome-F 1: Ceratocystis fimbriata: Draft nuclear genome sequence for the plant pathogen, Ceratocystis fimbriata.</title>
        <authorList>
            <person name="Wilken P.M."/>
            <person name="Steenkamp E.T."/>
            <person name="Wingfield M.J."/>
            <person name="de Beer Z.W."/>
            <person name="Wingfield B.D."/>
        </authorList>
    </citation>
    <scope>NUCLEOTIDE SEQUENCE [LARGE SCALE GENOMIC DNA]</scope>
    <source>
        <strain evidence="8 9">CBS 114723</strain>
    </source>
</reference>
<dbReference type="Gene3D" id="1.20.120.1900">
    <property type="entry name" value="Gamma-tubulin complex, C-terminal domain"/>
    <property type="match status" value="1"/>
</dbReference>
<feature type="domain" description="Gamma tubulin complex component protein N-terminal" evidence="7">
    <location>
        <begin position="240"/>
        <end position="539"/>
    </location>
</feature>
<dbReference type="GO" id="GO:0051011">
    <property type="term" value="F:microtubule minus-end binding"/>
    <property type="evidence" value="ECO:0007669"/>
    <property type="project" value="TreeGrafter"/>
</dbReference>
<dbReference type="GO" id="GO:0007020">
    <property type="term" value="P:microtubule nucleation"/>
    <property type="evidence" value="ECO:0007669"/>
    <property type="project" value="InterPro"/>
</dbReference>
<evidence type="ECO:0000256" key="2">
    <source>
        <dbReference type="ARBA" id="ARBA00022490"/>
    </source>
</evidence>
<reference evidence="8 9" key="1">
    <citation type="journal article" date="2013" name="Fungal Biol.">
        <title>Analysis of microsatellite markers in the genome of the plant pathogen Ceratocystis fimbriata.</title>
        <authorList>
            <person name="Simpson M.C."/>
            <person name="Wilken P.M."/>
            <person name="Coetzee M.P."/>
            <person name="Wingfield M.J."/>
            <person name="Wingfield B.D."/>
        </authorList>
    </citation>
    <scope>NUCLEOTIDE SEQUENCE [LARGE SCALE GENOMIC DNA]</scope>
    <source>
        <strain evidence="8 9">CBS 114723</strain>
    </source>
</reference>
<dbReference type="OrthoDB" id="775571at2759"/>
<dbReference type="GO" id="GO:0031122">
    <property type="term" value="P:cytoplasmic microtubule organization"/>
    <property type="evidence" value="ECO:0007669"/>
    <property type="project" value="TreeGrafter"/>
</dbReference>
<dbReference type="GO" id="GO:0051225">
    <property type="term" value="P:spindle assembly"/>
    <property type="evidence" value="ECO:0007669"/>
    <property type="project" value="TreeGrafter"/>
</dbReference>
<comment type="subcellular location">
    <subcellularLocation>
        <location evidence="5">Cytoplasm</location>
        <location evidence="5">Cytoskeleton</location>
        <location evidence="5">Microtubule organizing center</location>
    </subcellularLocation>
</comment>
<evidence type="ECO:0000259" key="7">
    <source>
        <dbReference type="Pfam" id="PF17681"/>
    </source>
</evidence>
<dbReference type="PANTHER" id="PTHR19302">
    <property type="entry name" value="GAMMA TUBULIN COMPLEX PROTEIN"/>
    <property type="match status" value="1"/>
</dbReference>
<evidence type="ECO:0000313" key="9">
    <source>
        <dbReference type="Proteomes" id="UP000222788"/>
    </source>
</evidence>
<proteinExistence type="inferred from homology"/>
<dbReference type="EMBL" id="APWK03000031">
    <property type="protein sequence ID" value="PHH54168.1"/>
    <property type="molecule type" value="Genomic_DNA"/>
</dbReference>
<protein>
    <recommendedName>
        <fullName evidence="5">Spindle pole body component</fullName>
    </recommendedName>
</protein>
<evidence type="ECO:0000256" key="4">
    <source>
        <dbReference type="ARBA" id="ARBA00023212"/>
    </source>
</evidence>
<dbReference type="InterPro" id="IPR007259">
    <property type="entry name" value="GCP"/>
</dbReference>
<gene>
    <name evidence="8" type="ORF">CFIMG_008010RA00001</name>
</gene>
<organism evidence="8 9">
    <name type="scientific">Ceratocystis fimbriata CBS 114723</name>
    <dbReference type="NCBI Taxonomy" id="1035309"/>
    <lineage>
        <taxon>Eukaryota</taxon>
        <taxon>Fungi</taxon>
        <taxon>Dikarya</taxon>
        <taxon>Ascomycota</taxon>
        <taxon>Pezizomycotina</taxon>
        <taxon>Sordariomycetes</taxon>
        <taxon>Hypocreomycetidae</taxon>
        <taxon>Microascales</taxon>
        <taxon>Ceratocystidaceae</taxon>
        <taxon>Ceratocystis</taxon>
    </lineage>
</organism>
<keyword evidence="9" id="KW-1185">Reference proteome</keyword>
<comment type="similarity">
    <text evidence="1 5">Belongs to the TUBGCP family.</text>
</comment>
<evidence type="ECO:0000256" key="3">
    <source>
        <dbReference type="ARBA" id="ARBA00022701"/>
    </source>
</evidence>
<comment type="caution">
    <text evidence="8">The sequence shown here is derived from an EMBL/GenBank/DDBJ whole genome shotgun (WGS) entry which is preliminary data.</text>
</comment>
<dbReference type="InterPro" id="IPR041470">
    <property type="entry name" value="GCP_N"/>
</dbReference>
<evidence type="ECO:0000313" key="8">
    <source>
        <dbReference type="EMBL" id="PHH54168.1"/>
    </source>
</evidence>
<dbReference type="GO" id="GO:0000922">
    <property type="term" value="C:spindle pole"/>
    <property type="evidence" value="ECO:0007669"/>
    <property type="project" value="InterPro"/>
</dbReference>
<dbReference type="GO" id="GO:0000278">
    <property type="term" value="P:mitotic cell cycle"/>
    <property type="evidence" value="ECO:0007669"/>
    <property type="project" value="TreeGrafter"/>
</dbReference>
<dbReference type="PANTHER" id="PTHR19302:SF70">
    <property type="entry name" value="GAMMA-TUBULIN COMPLEX COMPONENT 6"/>
    <property type="match status" value="1"/>
</dbReference>
<dbReference type="GO" id="GO:0005874">
    <property type="term" value="C:microtubule"/>
    <property type="evidence" value="ECO:0007669"/>
    <property type="project" value="UniProtKB-KW"/>
</dbReference>
<dbReference type="GO" id="GO:0000930">
    <property type="term" value="C:gamma-tubulin complex"/>
    <property type="evidence" value="ECO:0007669"/>
    <property type="project" value="TreeGrafter"/>
</dbReference>
<keyword evidence="4 5" id="KW-0206">Cytoskeleton</keyword>
<dbReference type="GO" id="GO:0005816">
    <property type="term" value="C:spindle pole body"/>
    <property type="evidence" value="ECO:0007669"/>
    <property type="project" value="UniProtKB-ARBA"/>
</dbReference>
<dbReference type="Pfam" id="PF17681">
    <property type="entry name" value="GCP_N_terminal"/>
    <property type="match status" value="1"/>
</dbReference>
<dbReference type="InterPro" id="IPR042241">
    <property type="entry name" value="GCP_C_sf"/>
</dbReference>
<feature type="domain" description="Gamma tubulin complex component C-terminal" evidence="6">
    <location>
        <begin position="695"/>
        <end position="1074"/>
    </location>
</feature>